<evidence type="ECO:0000256" key="1">
    <source>
        <dbReference type="SAM" id="MobiDB-lite"/>
    </source>
</evidence>
<keyword evidence="2" id="KW-0812">Transmembrane</keyword>
<keyword evidence="2" id="KW-0472">Membrane</keyword>
<proteinExistence type="predicted"/>
<dbReference type="OrthoDB" id="6210861at2"/>
<gene>
    <name evidence="3" type="ORF">FOZ76_09220</name>
</gene>
<keyword evidence="2" id="KW-1133">Transmembrane helix</keyword>
<organism evidence="3 4">
    <name type="scientific">Verticiella sediminum</name>
    <dbReference type="NCBI Taxonomy" id="1247510"/>
    <lineage>
        <taxon>Bacteria</taxon>
        <taxon>Pseudomonadati</taxon>
        <taxon>Pseudomonadota</taxon>
        <taxon>Betaproteobacteria</taxon>
        <taxon>Burkholderiales</taxon>
        <taxon>Alcaligenaceae</taxon>
        <taxon>Verticiella</taxon>
    </lineage>
</organism>
<dbReference type="RefSeq" id="WP_143947859.1">
    <property type="nucleotide sequence ID" value="NZ_BAABMB010000002.1"/>
</dbReference>
<keyword evidence="4" id="KW-1185">Reference proteome</keyword>
<evidence type="ECO:0000313" key="4">
    <source>
        <dbReference type="Proteomes" id="UP000318405"/>
    </source>
</evidence>
<dbReference type="EMBL" id="VLTJ01000016">
    <property type="protein sequence ID" value="TSH96409.1"/>
    <property type="molecule type" value="Genomic_DNA"/>
</dbReference>
<accession>A0A556ATZ9</accession>
<evidence type="ECO:0000313" key="3">
    <source>
        <dbReference type="EMBL" id="TSH96409.1"/>
    </source>
</evidence>
<feature type="transmembrane region" description="Helical" evidence="2">
    <location>
        <begin position="75"/>
        <end position="95"/>
    </location>
</feature>
<dbReference type="Pfam" id="PF11067">
    <property type="entry name" value="DUF2868"/>
    <property type="match status" value="1"/>
</dbReference>
<evidence type="ECO:0000256" key="2">
    <source>
        <dbReference type="SAM" id="Phobius"/>
    </source>
</evidence>
<feature type="transmembrane region" description="Helical" evidence="2">
    <location>
        <begin position="278"/>
        <end position="303"/>
    </location>
</feature>
<dbReference type="InterPro" id="IPR021296">
    <property type="entry name" value="DUF2868"/>
</dbReference>
<feature type="region of interest" description="Disordered" evidence="1">
    <location>
        <begin position="332"/>
        <end position="355"/>
    </location>
</feature>
<sequence>MTRYADDSPLPRYAAWLAETIRMAEHRWGPYEDSEIVRHLRHSGLPVETALLRRNVELAKREGLDAIARRWRDNAWLLGPLACLIAVLSGAGAAAAALGDGSRPVNLFWALGGLLGLHALTFIVWLVGMGWGERVGSVLVRAVLGAATRLSRLPPVAAAGTRLDGSRPAAAALLPRALFALLGRAGMLRAGVGCFANAWWLLALLSALLTLVAMLATRRYGFVWETTLLGPDTFVGLTQALGRLPALFGFPVPGPDIVRASGAAMPLDAPAQVLWSNWLLGCLVVYGVLPRALALLACAALLLARRHRLRVDTDDATFAVLRERLQPSSARLGVTDATPSQFPSAGDASTLPAAGATPLPEGLRERLDAPQAQVLVAIELPADLPWPPALPADAIDAGTIDGRKLRGALLDAFAAHPPARLLIACHAPQTPDRGTARLAAELAGSARHARVWLVGEAPAARIEQWRARLVEAGLPDAGICTDGKTALAWLAAPPNDATLT</sequence>
<comment type="caution">
    <text evidence="3">The sequence shown here is derived from an EMBL/GenBank/DDBJ whole genome shotgun (WGS) entry which is preliminary data.</text>
</comment>
<dbReference type="Proteomes" id="UP000318405">
    <property type="component" value="Unassembled WGS sequence"/>
</dbReference>
<dbReference type="AlphaFoldDB" id="A0A556ATZ9"/>
<feature type="transmembrane region" description="Helical" evidence="2">
    <location>
        <begin position="194"/>
        <end position="216"/>
    </location>
</feature>
<reference evidence="3 4" key="1">
    <citation type="submission" date="2019-07" db="EMBL/GenBank/DDBJ databases">
        <title>Qingshengfaniella alkalisoli gen. nov., sp. nov., isolated from saline soil.</title>
        <authorList>
            <person name="Xu L."/>
            <person name="Huang X.-X."/>
            <person name="Sun J.-Q."/>
        </authorList>
    </citation>
    <scope>NUCLEOTIDE SEQUENCE [LARGE SCALE GENOMIC DNA]</scope>
    <source>
        <strain evidence="3 4">DSM 27279</strain>
    </source>
</reference>
<protein>
    <submittedName>
        <fullName evidence="3">DUF2868 domain-containing protein</fullName>
    </submittedName>
</protein>
<feature type="transmembrane region" description="Helical" evidence="2">
    <location>
        <begin position="107"/>
        <end position="127"/>
    </location>
</feature>
<name>A0A556ATZ9_9BURK</name>